<evidence type="ECO:0000256" key="1">
    <source>
        <dbReference type="SAM" id="Phobius"/>
    </source>
</evidence>
<dbReference type="NCBIfam" id="NF041642">
    <property type="entry name" value="RAxF_45"/>
    <property type="match status" value="1"/>
</dbReference>
<evidence type="ECO:0000313" key="2">
    <source>
        <dbReference type="EMBL" id="MDQ0177250.1"/>
    </source>
</evidence>
<dbReference type="InterPro" id="IPR048146">
    <property type="entry name" value="RAxF_45-like"/>
</dbReference>
<feature type="transmembrane region" description="Helical" evidence="1">
    <location>
        <begin position="20"/>
        <end position="40"/>
    </location>
</feature>
<sequence>MSQAVIARVQWIEFLYIRRAIFSVVIANGTSVPFFNNIIWK</sequence>
<proteinExistence type="predicted"/>
<name>A0ABT9WVC7_9BACI</name>
<keyword evidence="1" id="KW-1133">Transmembrane helix</keyword>
<evidence type="ECO:0000313" key="3">
    <source>
        <dbReference type="Proteomes" id="UP001223586"/>
    </source>
</evidence>
<dbReference type="EMBL" id="JAUSTT010000020">
    <property type="protein sequence ID" value="MDQ0177250.1"/>
    <property type="molecule type" value="Genomic_DNA"/>
</dbReference>
<protein>
    <submittedName>
        <fullName evidence="2">Uncharacterized protein</fullName>
    </submittedName>
</protein>
<dbReference type="RefSeq" id="WP_307231087.1">
    <property type="nucleotide sequence ID" value="NZ_JAUSTT010000020.1"/>
</dbReference>
<keyword evidence="3" id="KW-1185">Reference proteome</keyword>
<dbReference type="Proteomes" id="UP001223586">
    <property type="component" value="Unassembled WGS sequence"/>
</dbReference>
<comment type="caution">
    <text evidence="2">The sequence shown here is derived from an EMBL/GenBank/DDBJ whole genome shotgun (WGS) entry which is preliminary data.</text>
</comment>
<reference evidence="2 3" key="1">
    <citation type="submission" date="2023-07" db="EMBL/GenBank/DDBJ databases">
        <title>Genomic Encyclopedia of Type Strains, Phase IV (KMG-IV): sequencing the most valuable type-strain genomes for metagenomic binning, comparative biology and taxonomic classification.</title>
        <authorList>
            <person name="Goeker M."/>
        </authorList>
    </citation>
    <scope>NUCLEOTIDE SEQUENCE [LARGE SCALE GENOMIC DNA]</scope>
    <source>
        <strain evidence="2 3">DSM 23837</strain>
    </source>
</reference>
<accession>A0ABT9WVC7</accession>
<organism evidence="2 3">
    <name type="scientific">Bacillus chungangensis</name>
    <dbReference type="NCBI Taxonomy" id="587633"/>
    <lineage>
        <taxon>Bacteria</taxon>
        <taxon>Bacillati</taxon>
        <taxon>Bacillota</taxon>
        <taxon>Bacilli</taxon>
        <taxon>Bacillales</taxon>
        <taxon>Bacillaceae</taxon>
        <taxon>Bacillus</taxon>
    </lineage>
</organism>
<gene>
    <name evidence="2" type="ORF">J2S08_003129</name>
</gene>
<keyword evidence="1" id="KW-0812">Transmembrane</keyword>
<keyword evidence="1" id="KW-0472">Membrane</keyword>